<dbReference type="Gene3D" id="3.40.50.1010">
    <property type="entry name" value="5'-nuclease"/>
    <property type="match status" value="1"/>
</dbReference>
<evidence type="ECO:0000256" key="5">
    <source>
        <dbReference type="ARBA" id="ARBA00022801"/>
    </source>
</evidence>
<dbReference type="Proteomes" id="UP001202827">
    <property type="component" value="Unassembled WGS sequence"/>
</dbReference>
<keyword evidence="11" id="KW-1185">Reference proteome</keyword>
<reference evidence="10 11" key="1">
    <citation type="submission" date="2022-04" db="EMBL/GenBank/DDBJ databases">
        <title>Rhizobium coralii sp. nov., isolated from coral Turbinaria peltata.</title>
        <authorList>
            <person name="Sun H."/>
        </authorList>
    </citation>
    <scope>NUCLEOTIDE SEQUENCE [LARGE SCALE GENOMIC DNA]</scope>
    <source>
        <strain evidence="10 11">NTR19</strain>
    </source>
</reference>
<keyword evidence="5 8" id="KW-0378">Hydrolase</keyword>
<feature type="binding site" evidence="8">
    <location>
        <position position="5"/>
    </location>
    <ligand>
        <name>Mg(2+)</name>
        <dbReference type="ChEBI" id="CHEBI:18420"/>
    </ligand>
</feature>
<dbReference type="Pfam" id="PF01850">
    <property type="entry name" value="PIN"/>
    <property type="match status" value="1"/>
</dbReference>
<evidence type="ECO:0000256" key="2">
    <source>
        <dbReference type="ARBA" id="ARBA00022649"/>
    </source>
</evidence>
<keyword evidence="6 8" id="KW-0460">Magnesium</keyword>
<dbReference type="PANTHER" id="PTHR33653:SF1">
    <property type="entry name" value="RIBONUCLEASE VAPC2"/>
    <property type="match status" value="1"/>
</dbReference>
<keyword evidence="8" id="KW-0800">Toxin</keyword>
<evidence type="ECO:0000313" key="10">
    <source>
        <dbReference type="EMBL" id="MCK8779007.1"/>
    </source>
</evidence>
<dbReference type="InterPro" id="IPR002716">
    <property type="entry name" value="PIN_dom"/>
</dbReference>
<dbReference type="EC" id="3.1.-.-" evidence="8"/>
<dbReference type="InterPro" id="IPR050556">
    <property type="entry name" value="Type_II_TA_system_RNase"/>
</dbReference>
<sequence length="132" mass="14409">MIVVDTSALIAIIKDEEMGWACSNIMAREPRIIMSAGTLVEARIVALGARRLSTLDEIIAGSIAEVIPVTDERARLVSDVYRRWGKGFHRAGLNFGDCFAYATAQEFDCPLLYIGNDFAQTDVRSALPPSSS</sequence>
<organism evidence="10 11">
    <name type="scientific">Neorhizobium turbinariae</name>
    <dbReference type="NCBI Taxonomy" id="2937795"/>
    <lineage>
        <taxon>Bacteria</taxon>
        <taxon>Pseudomonadati</taxon>
        <taxon>Pseudomonadota</taxon>
        <taxon>Alphaproteobacteria</taxon>
        <taxon>Hyphomicrobiales</taxon>
        <taxon>Rhizobiaceae</taxon>
        <taxon>Rhizobium/Agrobacterium group</taxon>
        <taxon>Neorhizobium</taxon>
    </lineage>
</organism>
<comment type="function">
    <text evidence="8">Toxic component of a toxin-antitoxin (TA) system. An RNase.</text>
</comment>
<evidence type="ECO:0000313" key="11">
    <source>
        <dbReference type="Proteomes" id="UP001202827"/>
    </source>
</evidence>
<dbReference type="InterPro" id="IPR029060">
    <property type="entry name" value="PIN-like_dom_sf"/>
</dbReference>
<comment type="similarity">
    <text evidence="7 8">Belongs to the PINc/VapC protein family.</text>
</comment>
<comment type="caution">
    <text evidence="10">The sequence shown here is derived from an EMBL/GenBank/DDBJ whole genome shotgun (WGS) entry which is preliminary data.</text>
</comment>
<keyword evidence="3 8" id="KW-0540">Nuclease</keyword>
<evidence type="ECO:0000259" key="9">
    <source>
        <dbReference type="Pfam" id="PF01850"/>
    </source>
</evidence>
<dbReference type="CDD" id="cd09871">
    <property type="entry name" value="PIN_MtVapC28-VapC30-like"/>
    <property type="match status" value="1"/>
</dbReference>
<dbReference type="SUPFAM" id="SSF88723">
    <property type="entry name" value="PIN domain-like"/>
    <property type="match status" value="1"/>
</dbReference>
<dbReference type="PANTHER" id="PTHR33653">
    <property type="entry name" value="RIBONUCLEASE VAPC2"/>
    <property type="match status" value="1"/>
</dbReference>
<evidence type="ECO:0000256" key="3">
    <source>
        <dbReference type="ARBA" id="ARBA00022722"/>
    </source>
</evidence>
<proteinExistence type="inferred from homology"/>
<keyword evidence="2 8" id="KW-1277">Toxin-antitoxin system</keyword>
<name>A0ABT0IM95_9HYPH</name>
<dbReference type="InterPro" id="IPR022907">
    <property type="entry name" value="VapC_family"/>
</dbReference>
<evidence type="ECO:0000256" key="6">
    <source>
        <dbReference type="ARBA" id="ARBA00022842"/>
    </source>
</evidence>
<gene>
    <name evidence="8" type="primary">vapC</name>
    <name evidence="10" type="ORF">M0654_03315</name>
</gene>
<evidence type="ECO:0000256" key="7">
    <source>
        <dbReference type="ARBA" id="ARBA00038093"/>
    </source>
</evidence>
<dbReference type="RefSeq" id="WP_248681823.1">
    <property type="nucleotide sequence ID" value="NZ_JALPRY010000004.1"/>
</dbReference>
<dbReference type="EMBL" id="JALPRY010000004">
    <property type="protein sequence ID" value="MCK8779007.1"/>
    <property type="molecule type" value="Genomic_DNA"/>
</dbReference>
<dbReference type="HAMAP" id="MF_00265">
    <property type="entry name" value="VapC_Nob1"/>
    <property type="match status" value="1"/>
</dbReference>
<keyword evidence="4 8" id="KW-0479">Metal-binding</keyword>
<evidence type="ECO:0000256" key="4">
    <source>
        <dbReference type="ARBA" id="ARBA00022723"/>
    </source>
</evidence>
<evidence type="ECO:0000256" key="1">
    <source>
        <dbReference type="ARBA" id="ARBA00001946"/>
    </source>
</evidence>
<protein>
    <recommendedName>
        <fullName evidence="8">Ribonuclease VapC</fullName>
        <shortName evidence="8">RNase VapC</shortName>
        <ecNumber evidence="8">3.1.-.-</ecNumber>
    </recommendedName>
    <alternativeName>
        <fullName evidence="8">Toxin VapC</fullName>
    </alternativeName>
</protein>
<feature type="binding site" evidence="8">
    <location>
        <position position="97"/>
    </location>
    <ligand>
        <name>Mg(2+)</name>
        <dbReference type="ChEBI" id="CHEBI:18420"/>
    </ligand>
</feature>
<evidence type="ECO:0000256" key="8">
    <source>
        <dbReference type="HAMAP-Rule" id="MF_00265"/>
    </source>
</evidence>
<comment type="cofactor">
    <cofactor evidence="1 8">
        <name>Mg(2+)</name>
        <dbReference type="ChEBI" id="CHEBI:18420"/>
    </cofactor>
</comment>
<feature type="domain" description="PIN" evidence="9">
    <location>
        <begin position="2"/>
        <end position="122"/>
    </location>
</feature>
<accession>A0ABT0IM95</accession>